<keyword evidence="3" id="KW-1185">Reference proteome</keyword>
<evidence type="ECO:0000313" key="2">
    <source>
        <dbReference type="EMBL" id="GIJ51660.1"/>
    </source>
</evidence>
<gene>
    <name evidence="2" type="ORF">Val02_85460</name>
</gene>
<sequence>MQIGPPEGEPFQEILMSNPKPRVAADPGSRHLQIGSRGKQAKRDQVDVYGMDFAVPPPSQRCDRECANPSPRISDDTRWMRCPLDDSADIVQDWGWSKEGTKPAAPRAGDDPLVHQCQRIDSIIDIFAKRLNQLMRRFRSISQPALYCQWKGIQCR</sequence>
<dbReference type="EMBL" id="BOPF01000052">
    <property type="protein sequence ID" value="GIJ51660.1"/>
    <property type="molecule type" value="Genomic_DNA"/>
</dbReference>
<feature type="region of interest" description="Disordered" evidence="1">
    <location>
        <begin position="19"/>
        <end position="43"/>
    </location>
</feature>
<protein>
    <submittedName>
        <fullName evidence="2">Uncharacterized protein</fullName>
    </submittedName>
</protein>
<evidence type="ECO:0000256" key="1">
    <source>
        <dbReference type="SAM" id="MobiDB-lite"/>
    </source>
</evidence>
<proteinExistence type="predicted"/>
<name>A0A8J3YXM3_9ACTN</name>
<accession>A0A8J3YXM3</accession>
<dbReference type="Proteomes" id="UP000619260">
    <property type="component" value="Unassembled WGS sequence"/>
</dbReference>
<evidence type="ECO:0000313" key="3">
    <source>
        <dbReference type="Proteomes" id="UP000619260"/>
    </source>
</evidence>
<organism evidence="2 3">
    <name type="scientific">Virgisporangium aliadipatigenens</name>
    <dbReference type="NCBI Taxonomy" id="741659"/>
    <lineage>
        <taxon>Bacteria</taxon>
        <taxon>Bacillati</taxon>
        <taxon>Actinomycetota</taxon>
        <taxon>Actinomycetes</taxon>
        <taxon>Micromonosporales</taxon>
        <taxon>Micromonosporaceae</taxon>
        <taxon>Virgisporangium</taxon>
    </lineage>
</organism>
<reference evidence="2" key="1">
    <citation type="submission" date="2021-01" db="EMBL/GenBank/DDBJ databases">
        <title>Whole genome shotgun sequence of Virgisporangium aliadipatigenens NBRC 105644.</title>
        <authorList>
            <person name="Komaki H."/>
            <person name="Tamura T."/>
        </authorList>
    </citation>
    <scope>NUCLEOTIDE SEQUENCE</scope>
    <source>
        <strain evidence="2">NBRC 105644</strain>
    </source>
</reference>
<dbReference type="AlphaFoldDB" id="A0A8J3YXM3"/>
<comment type="caution">
    <text evidence="2">The sequence shown here is derived from an EMBL/GenBank/DDBJ whole genome shotgun (WGS) entry which is preliminary data.</text>
</comment>